<feature type="region of interest" description="Disordered" evidence="4">
    <location>
        <begin position="31"/>
        <end position="58"/>
    </location>
</feature>
<proteinExistence type="predicted"/>
<dbReference type="GO" id="GO:0005576">
    <property type="term" value="C:extracellular region"/>
    <property type="evidence" value="ECO:0007669"/>
    <property type="project" value="UniProtKB-SubCell"/>
</dbReference>
<keyword evidence="5" id="KW-1133">Transmembrane helix</keyword>
<comment type="caution">
    <text evidence="7">The sequence shown here is derived from an EMBL/GenBank/DDBJ whole genome shotgun (WGS) entry which is preliminary data.</text>
</comment>
<dbReference type="PANTHER" id="PTHR23303:SF15">
    <property type="entry name" value="COLOSSIN-A"/>
    <property type="match status" value="1"/>
</dbReference>
<dbReference type="GO" id="GO:0005975">
    <property type="term" value="P:carbohydrate metabolic process"/>
    <property type="evidence" value="ECO:0007669"/>
    <property type="project" value="UniProtKB-ARBA"/>
</dbReference>
<dbReference type="Gene3D" id="2.60.40.10">
    <property type="entry name" value="Immunoglobulins"/>
    <property type="match status" value="2"/>
</dbReference>
<feature type="region of interest" description="Disordered" evidence="4">
    <location>
        <begin position="1773"/>
        <end position="1807"/>
    </location>
</feature>
<dbReference type="Proteomes" id="UP000460435">
    <property type="component" value="Unassembled WGS sequence"/>
</dbReference>
<feature type="compositionally biased region" description="Acidic residues" evidence="4">
    <location>
        <begin position="1773"/>
        <end position="1805"/>
    </location>
</feature>
<accession>A0A7K3M5S3</accession>
<feature type="region of interest" description="Disordered" evidence="4">
    <location>
        <begin position="785"/>
        <end position="812"/>
    </location>
</feature>
<evidence type="ECO:0000256" key="4">
    <source>
        <dbReference type="SAM" id="MobiDB-lite"/>
    </source>
</evidence>
<dbReference type="InterPro" id="IPR033764">
    <property type="entry name" value="Sdr_B"/>
</dbReference>
<dbReference type="EMBL" id="WLZY01000005">
    <property type="protein sequence ID" value="NDL58596.1"/>
    <property type="molecule type" value="Genomic_DNA"/>
</dbReference>
<evidence type="ECO:0000256" key="2">
    <source>
        <dbReference type="ARBA" id="ARBA00022525"/>
    </source>
</evidence>
<feature type="domain" description="SD-repeat containing protein B" evidence="6">
    <location>
        <begin position="696"/>
        <end position="775"/>
    </location>
</feature>
<dbReference type="InterPro" id="IPR051417">
    <property type="entry name" value="SDr/BOS_complex"/>
</dbReference>
<reference evidence="7 8" key="1">
    <citation type="submission" date="2019-11" db="EMBL/GenBank/DDBJ databases">
        <authorList>
            <person name="Li X.-J."/>
            <person name="Feng X.-M."/>
        </authorList>
    </citation>
    <scope>NUCLEOTIDE SEQUENCE [LARGE SCALE GENOMIC DNA]</scope>
    <source>
        <strain evidence="7 8">XMNu-373</strain>
    </source>
</reference>
<evidence type="ECO:0000313" key="8">
    <source>
        <dbReference type="Proteomes" id="UP000460435"/>
    </source>
</evidence>
<dbReference type="SUPFAM" id="SSF117074">
    <property type="entry name" value="Hypothetical protein PA1324"/>
    <property type="match status" value="2"/>
</dbReference>
<dbReference type="Pfam" id="PF17210">
    <property type="entry name" value="SdrD_B"/>
    <property type="match status" value="1"/>
</dbReference>
<feature type="compositionally biased region" description="Acidic residues" evidence="4">
    <location>
        <begin position="794"/>
        <end position="803"/>
    </location>
</feature>
<evidence type="ECO:0000256" key="3">
    <source>
        <dbReference type="ARBA" id="ARBA00022729"/>
    </source>
</evidence>
<evidence type="ECO:0000259" key="6">
    <source>
        <dbReference type="Pfam" id="PF17210"/>
    </source>
</evidence>
<feature type="transmembrane region" description="Helical" evidence="5">
    <location>
        <begin position="1813"/>
        <end position="1833"/>
    </location>
</feature>
<evidence type="ECO:0000256" key="5">
    <source>
        <dbReference type="SAM" id="Phobius"/>
    </source>
</evidence>
<dbReference type="InterPro" id="IPR013783">
    <property type="entry name" value="Ig-like_fold"/>
</dbReference>
<keyword evidence="2" id="KW-0964">Secreted</keyword>
<keyword evidence="8" id="KW-1185">Reference proteome</keyword>
<keyword evidence="5" id="KW-0812">Transmembrane</keyword>
<gene>
    <name evidence="7" type="ORF">F7O44_16120</name>
</gene>
<keyword evidence="3" id="KW-0732">Signal</keyword>
<evidence type="ECO:0000256" key="1">
    <source>
        <dbReference type="ARBA" id="ARBA00004613"/>
    </source>
</evidence>
<dbReference type="PANTHER" id="PTHR23303">
    <property type="entry name" value="CARBOXYPEPTIDASE REGULATORY REGION-CONTAINING"/>
    <property type="match status" value="1"/>
</dbReference>
<name>A0A7K3M5S3_9ACTN</name>
<protein>
    <recommendedName>
        <fullName evidence="6">SD-repeat containing protein B domain-containing protein</fullName>
    </recommendedName>
</protein>
<organism evidence="7 8">
    <name type="scientific">Phytoactinopolyspora mesophila</name>
    <dbReference type="NCBI Taxonomy" id="2650750"/>
    <lineage>
        <taxon>Bacteria</taxon>
        <taxon>Bacillati</taxon>
        <taxon>Actinomycetota</taxon>
        <taxon>Actinomycetes</taxon>
        <taxon>Jiangellales</taxon>
        <taxon>Jiangellaceae</taxon>
        <taxon>Phytoactinopolyspora</taxon>
    </lineage>
</organism>
<sequence>MTLGAWTHRCIDRWTVFVVRTFGGRLLSRNERDRGDSVRRQRQRALGQGGDGRPVPERWSAARRGTAGLSALGLLGSMLVGIAAAPAATAAEGDEITGTIWQDYDSNGMFDSYESGLAGIEVYAYDGAGNVAGPVVTDADGGYALPVTSDADQWRVEANVPDTPEWAEWRDTVVGRGDGTANGTTVQFVDVSDGDVDGVDFSFHVPTAFVDDNPQVYIPIVHFGTSDGPNADAAASGVIWWDAESPNQDSPVPQTGRVPFSEVGATNGSAMIRADEVGGLPTVFTAAYLRRHSAFGPGGIGAIYRVTPDGADWSAPNASAEVYVDLVAEGIDLGGPDPDAPVGNPDGFRPNVTSENPDYLWTRDAQAWNKVGRAGIGEIAMSPDERYLFAVNLHNRSLVRIDTGGDPSGAPVAVDEFFFDDVFTGDIRPYGVGADALTGTMYLSATDTAETTRSVSDLNGYVYSFDADAPGSLTTVLDFPLDFARSGFMPTFEPWATQSTHYHQPGGNGSAARLNQPVVAGVKVLHGDLIIPIRDLTGDVMGATTFLSGDPDDGDNRTTSVRSEGDVFIAAPNGDGTFTLENNGVHKGVTGQGAQLGHMGPGGLRYFNTGFGVANQDNESTGSIVINPSRDDGVMTTGVHVVHGGLQEGTYRLYQETGAAYSGNGAMIRRTVGNMVTAKGNGLGSASVLASAAPIEIGNYVWYDVNNDGIQDPDEDPVQGATVNLYEVAEDGTRTLVNTTVTDEKGEYYFSSFDEDYQLRTNTDYEVGIDNPDDYAEGGPLYRWYPTVPHTGDEDSVNPEENDSNGIVPEGSTDPFPFALVTTGGPGENDHSIDFGYSQISYEFDKRMVEGPIQSPDKDGTWTITYELVAENTGMIDGSYLLTDDLTGYGEGIEIVGTEVVSGPPEADGLLNADWDGIDDQRVVTDYVDIDAESTVDNGTEHIYTLTVTVALNADPETGEALVDLDQLACVPDAGPGAENTTGLFNVATMSPENYDDLVDAECSELPLVTLDKTVEVEPYVVDRENLPGVWEIVYGLTVTNETDVPTEYDLEDRLRFGSGIDIIDGSVVAENTDPGDITTRPEFDGLTDTLIVEDVPIDRGESHQYTVAVRFTIDLPHPPEGPDPSDCTLVDGEEDGTGLYNDANSSFNGYPDFDDECREVGQPSHEKTLISANPIGNGQWEVVYGIEVFNKGVAATWYDLDDELRFTDQVDIVSADVTSAPDGVVLYDPAWDGEDQLRIAEEVPLLGTADDGYAPHEYVLTVIADVPLSFELDADGNDPTSCSAAVGDPSVNTAFNNGSTLTDEAGLVEEDDACAELPSFTIDKTISDGPVSNGDGTWAITYDIVATNDGSADGEYTVTDQLRYGDGIVVEESEVITAPDVADVLDTWTGRGPEGDPVNVIAVDVPLEAGGEHLYQVEVVFSLDQDTLTEESMTCPPPGSGEYGGLANSTGLEHNDLTDTDEVCVSLGQPDLEKNLVSAQPIGAGQWEVHYDIVVRNLLPGATVYDLEDELLYGEGVEVAEAAIVSAPDGVAVRDDWDGVDQLVIAEDVALGGMNDDGYAPHVYTVRVVADVPPSFAIDEDGNSQALCQDEKGGNFENGGLNNVATLYTEGGDELVDTDCADLPSIELEKTVAGGPERINNDRHVITYELEVTNDGGASGEYVLYDQFRFGEGIEILDVRASNTAPGDIEVLDTFTGQGDEPNAAENALTEEVSIGAGATHTYEVGVLFTLDGDTLTVESAQCADEPGDGTRSGLLNVGLLDHNGHELDADACEPVEPEQPGDPDDPDAPGDPDSPDDPGDDLADTGSTVSLWLLAAGLVLVLGGVTTAGAARRRTRMANTEQSVRIDDLF</sequence>
<evidence type="ECO:0000313" key="7">
    <source>
        <dbReference type="EMBL" id="NDL58596.1"/>
    </source>
</evidence>
<comment type="subcellular location">
    <subcellularLocation>
        <location evidence="1">Secreted</location>
    </subcellularLocation>
</comment>
<keyword evidence="5" id="KW-0472">Membrane</keyword>